<comment type="caution">
    <text evidence="3">The sequence shown here is derived from an EMBL/GenBank/DDBJ whole genome shotgun (WGS) entry which is preliminary data.</text>
</comment>
<accession>A0A074JZI6</accession>
<dbReference type="Pfam" id="PF04186">
    <property type="entry name" value="FxsA"/>
    <property type="match status" value="1"/>
</dbReference>
<name>A0A074JZI6_9RHOB</name>
<protein>
    <recommendedName>
        <fullName evidence="5">Exlusion protein FxsA</fullName>
    </recommendedName>
</protein>
<gene>
    <name evidence="3" type="ORF">DT23_09695</name>
</gene>
<keyword evidence="2" id="KW-0812">Transmembrane</keyword>
<dbReference type="EMBL" id="AUNB01000002">
    <property type="protein sequence ID" value="KEO61355.1"/>
    <property type="molecule type" value="Genomic_DNA"/>
</dbReference>
<evidence type="ECO:0000256" key="1">
    <source>
        <dbReference type="SAM" id="MobiDB-lite"/>
    </source>
</evidence>
<feature type="region of interest" description="Disordered" evidence="1">
    <location>
        <begin position="122"/>
        <end position="169"/>
    </location>
</feature>
<evidence type="ECO:0000256" key="2">
    <source>
        <dbReference type="SAM" id="Phobius"/>
    </source>
</evidence>
<dbReference type="RefSeq" id="WP_038127975.1">
    <property type="nucleotide sequence ID" value="NZ_AUNB01000002.1"/>
</dbReference>
<reference evidence="3 4" key="1">
    <citation type="journal article" date="2015" name="Antonie Van Leeuwenhoek">
        <title>Thioclava indica sp. nov., isolated from surface seawater of the Indian Ocean.</title>
        <authorList>
            <person name="Liu Y."/>
            <person name="Lai Q."/>
            <person name="Du J."/>
            <person name="Xu H."/>
            <person name="Jiang L."/>
            <person name="Shao Z."/>
        </authorList>
    </citation>
    <scope>NUCLEOTIDE SEQUENCE [LARGE SCALE GENOMIC DNA]</scope>
    <source>
        <strain evidence="3 4">DT23-4</strain>
    </source>
</reference>
<dbReference type="PANTHER" id="PTHR35335">
    <property type="entry name" value="UPF0716 PROTEIN FXSA"/>
    <property type="match status" value="1"/>
</dbReference>
<evidence type="ECO:0000313" key="4">
    <source>
        <dbReference type="Proteomes" id="UP000027471"/>
    </source>
</evidence>
<proteinExistence type="predicted"/>
<keyword evidence="2" id="KW-1133">Transmembrane helix</keyword>
<dbReference type="InterPro" id="IPR007313">
    <property type="entry name" value="FxsA"/>
</dbReference>
<dbReference type="eggNOG" id="COG3030">
    <property type="taxonomic scope" value="Bacteria"/>
</dbReference>
<feature type="transmembrane region" description="Helical" evidence="2">
    <location>
        <begin position="70"/>
        <end position="89"/>
    </location>
</feature>
<dbReference type="GO" id="GO:0016020">
    <property type="term" value="C:membrane"/>
    <property type="evidence" value="ECO:0007669"/>
    <property type="project" value="InterPro"/>
</dbReference>
<feature type="transmembrane region" description="Helical" evidence="2">
    <location>
        <begin position="28"/>
        <end position="49"/>
    </location>
</feature>
<dbReference type="AlphaFoldDB" id="A0A074JZI6"/>
<evidence type="ECO:0008006" key="5">
    <source>
        <dbReference type="Google" id="ProtNLM"/>
    </source>
</evidence>
<dbReference type="Proteomes" id="UP000027471">
    <property type="component" value="Unassembled WGS sequence"/>
</dbReference>
<evidence type="ECO:0000313" key="3">
    <source>
        <dbReference type="EMBL" id="KEO61355.1"/>
    </source>
</evidence>
<organism evidence="3 4">
    <name type="scientific">Thioclava indica</name>
    <dbReference type="NCBI Taxonomy" id="1353528"/>
    <lineage>
        <taxon>Bacteria</taxon>
        <taxon>Pseudomonadati</taxon>
        <taxon>Pseudomonadota</taxon>
        <taxon>Alphaproteobacteria</taxon>
        <taxon>Rhodobacterales</taxon>
        <taxon>Paracoccaceae</taxon>
        <taxon>Thioclava</taxon>
    </lineage>
</organism>
<dbReference type="PANTHER" id="PTHR35335:SF1">
    <property type="entry name" value="UPF0716 PROTEIN FXSA"/>
    <property type="match status" value="1"/>
</dbReference>
<dbReference type="NCBIfam" id="NF008528">
    <property type="entry name" value="PRK11463.1-2"/>
    <property type="match status" value="1"/>
</dbReference>
<sequence length="169" mass="18476">MWIFLAFLAVPLIEIGLFVKVGGMIGLWPTLAIVVITAVLGTALVRREGARALEDLRRSLNELSDPSRPLAHGAMILVAGVLLLTPGFFTDAMGLLLLIPGVRNWVMTRLASRVKVARFEMGGSPFPPGGADPRRPRDPYVIDAEEIDNMAPRRPPRNGPSGWTRDQDQ</sequence>
<keyword evidence="2" id="KW-0472">Membrane</keyword>
<keyword evidence="4" id="KW-1185">Reference proteome</keyword>
<dbReference type="STRING" id="1353528.DT23_09695"/>
<dbReference type="OrthoDB" id="9792788at2"/>